<feature type="compositionally biased region" description="Low complexity" evidence="2">
    <location>
        <begin position="81"/>
        <end position="92"/>
    </location>
</feature>
<feature type="compositionally biased region" description="Polar residues" evidence="2">
    <location>
        <begin position="255"/>
        <end position="278"/>
    </location>
</feature>
<dbReference type="Proteomes" id="UP000243723">
    <property type="component" value="Unassembled WGS sequence"/>
</dbReference>
<evidence type="ECO:0000313" key="4">
    <source>
        <dbReference type="Proteomes" id="UP000243723"/>
    </source>
</evidence>
<keyword evidence="4" id="KW-1185">Reference proteome</keyword>
<feature type="region of interest" description="Disordered" evidence="2">
    <location>
        <begin position="210"/>
        <end position="229"/>
    </location>
</feature>
<evidence type="ECO:0000256" key="2">
    <source>
        <dbReference type="SAM" id="MobiDB-lite"/>
    </source>
</evidence>
<evidence type="ECO:0000256" key="1">
    <source>
        <dbReference type="SAM" id="Coils"/>
    </source>
</evidence>
<protein>
    <submittedName>
        <fullName evidence="3">Uncharacterized protein</fullName>
    </submittedName>
</protein>
<feature type="coiled-coil region" evidence="1">
    <location>
        <begin position="144"/>
        <end position="171"/>
    </location>
</feature>
<feature type="region of interest" description="Disordered" evidence="2">
    <location>
        <begin position="1"/>
        <end position="141"/>
    </location>
</feature>
<keyword evidence="1" id="KW-0175">Coiled coil</keyword>
<accession>A0A2P7ZUS1</accession>
<name>A0A2P7ZUS1_9PEZI</name>
<comment type="caution">
    <text evidence="3">The sequence shown here is derived from an EMBL/GenBank/DDBJ whole genome shotgun (WGS) entry which is preliminary data.</text>
</comment>
<dbReference type="AlphaFoldDB" id="A0A2P7ZUS1"/>
<feature type="region of interest" description="Disordered" evidence="2">
    <location>
        <begin position="174"/>
        <end position="193"/>
    </location>
</feature>
<gene>
    <name evidence="3" type="ORF">B9Z65_3226</name>
</gene>
<sequence>MTYPPPTPYGTPTDDMQAAESEHTTVCAETSQTPASGHMASVGPAPVESTPAIPGLGMLAQGGHHSHPATSSQGPHTTRTLPSPRSLNLLPSGDSPASTQNGTHTSPRMPEQQAGQAPCPSCSRVHARRPAVEPTPRFTGPHALQDAQMHLMLLEQQAKNARRRANLMANRRTAPTHAAPPGLPESVEAGQSVGEQLRLSEQLQAKLSLSTDREIPRPASGNDSLLPISPYPTAAMQDFMTDLEILVRRLRSLNRQTEPGSAPSTAENAMPDQASSEPVQPAPAAATPPIDQGAANSHHAQNAAMLLILGLVRERFQQMLGELRLPTRSFSLNNRLLDIQGQYLLQSASGSRHGAVPRRTIPHPPMGTSGRPHSITAGIARRDFLRQRRAIRGPTYARHMASQDLSAMLNDDYDSDDSLSDV</sequence>
<dbReference type="EMBL" id="NHZQ01000121">
    <property type="protein sequence ID" value="PSK51959.1"/>
    <property type="molecule type" value="Genomic_DNA"/>
</dbReference>
<feature type="region of interest" description="Disordered" evidence="2">
    <location>
        <begin position="255"/>
        <end position="297"/>
    </location>
</feature>
<feature type="compositionally biased region" description="Polar residues" evidence="2">
    <location>
        <begin position="95"/>
        <end position="106"/>
    </location>
</feature>
<proteinExistence type="predicted"/>
<reference evidence="3 4" key="1">
    <citation type="submission" date="2017-05" db="EMBL/GenBank/DDBJ databases">
        <title>Draft genome sequence of Elsinoe australis.</title>
        <authorList>
            <person name="Cheng Q."/>
        </authorList>
    </citation>
    <scope>NUCLEOTIDE SEQUENCE [LARGE SCALE GENOMIC DNA]</scope>
    <source>
        <strain evidence="3 4">NL1</strain>
    </source>
</reference>
<evidence type="ECO:0000313" key="3">
    <source>
        <dbReference type="EMBL" id="PSK51959.1"/>
    </source>
</evidence>
<organism evidence="3 4">
    <name type="scientific">Elsinoe australis</name>
    <dbReference type="NCBI Taxonomy" id="40998"/>
    <lineage>
        <taxon>Eukaryota</taxon>
        <taxon>Fungi</taxon>
        <taxon>Dikarya</taxon>
        <taxon>Ascomycota</taxon>
        <taxon>Pezizomycotina</taxon>
        <taxon>Dothideomycetes</taxon>
        <taxon>Dothideomycetidae</taxon>
        <taxon>Myriangiales</taxon>
        <taxon>Elsinoaceae</taxon>
        <taxon>Elsinoe</taxon>
    </lineage>
</organism>
<feature type="compositionally biased region" description="Polar residues" evidence="2">
    <location>
        <begin position="68"/>
        <end position="80"/>
    </location>
</feature>